<reference evidence="2" key="1">
    <citation type="journal article" date="2013" name="Proc. Natl. Acad. Sci. U.S.A.">
        <title>Improving the coverage of the cyanobacterial phylum using diversity-driven genome sequencing.</title>
        <authorList>
            <person name="Shih P.M."/>
            <person name="Wu D."/>
            <person name="Latifi A."/>
            <person name="Axen S.D."/>
            <person name="Fewer D.P."/>
            <person name="Talla E."/>
            <person name="Calteau A."/>
            <person name="Cai F."/>
            <person name="Tandeau de Marsac N."/>
            <person name="Rippka R."/>
            <person name="Herdman M."/>
            <person name="Sivonen K."/>
            <person name="Coursin T."/>
            <person name="Laurent T."/>
            <person name="Goodwin L."/>
            <person name="Nolan M."/>
            <person name="Davenport K.W."/>
            <person name="Han C.S."/>
            <person name="Rubin E.M."/>
            <person name="Eisen J.A."/>
            <person name="Woyke T."/>
            <person name="Gugger M."/>
            <person name="Kerfeld C.A."/>
        </authorList>
    </citation>
    <scope>NUCLEOTIDE SEQUENCE [LARGE SCALE GENOMIC DNA]</scope>
    <source>
        <strain evidence="2">ATCC 29371 / PCC 7437</strain>
        <plasmid evidence="2">Plasmid pSTA7437.02</plasmid>
    </source>
</reference>
<evidence type="ECO:0000313" key="1">
    <source>
        <dbReference type="EMBL" id="AFZ38242.1"/>
    </source>
</evidence>
<dbReference type="HOGENOM" id="CLU_1795289_0_0_3"/>
<sequence>MNTISTHDRILRVEGRETKFDIVTVSNSLVALLGSYEEAIIVQQIHSWTLDGRGIEIDKKFWFDKSIKDWITEVVPTASDWKMRSYLASLVDKGVLERKHLYKEHHGHNYSPKNRTYYYRLDYEKLSELARRAISNSNNAGGEE</sequence>
<dbReference type="RefSeq" id="WP_015195620.1">
    <property type="nucleotide sequence ID" value="NC_019749.1"/>
</dbReference>
<gene>
    <name evidence="1" type="ordered locus">Sta7437_4804</name>
</gene>
<name>K9Y2J7_STAC7</name>
<proteinExistence type="predicted"/>
<organism evidence="1 2">
    <name type="scientific">Stanieria cyanosphaera (strain ATCC 29371 / PCC 7437)</name>
    <dbReference type="NCBI Taxonomy" id="111780"/>
    <lineage>
        <taxon>Bacteria</taxon>
        <taxon>Bacillati</taxon>
        <taxon>Cyanobacteriota</taxon>
        <taxon>Cyanophyceae</taxon>
        <taxon>Pleurocapsales</taxon>
        <taxon>Dermocarpellaceae</taxon>
        <taxon>Stanieria</taxon>
    </lineage>
</organism>
<dbReference type="OrthoDB" id="1258529at2"/>
<keyword evidence="1" id="KW-0614">Plasmid</keyword>
<dbReference type="KEGG" id="scs:Sta7437_4804"/>
<dbReference type="Proteomes" id="UP000010473">
    <property type="component" value="Plasmid pSTA7437.02"/>
</dbReference>
<geneLocation type="plasmid" evidence="1 2">
    <name>pSTA7437.02</name>
</geneLocation>
<dbReference type="EMBL" id="CP003655">
    <property type="protein sequence ID" value="AFZ38242.1"/>
    <property type="molecule type" value="Genomic_DNA"/>
</dbReference>
<accession>K9Y2J7</accession>
<evidence type="ECO:0000313" key="2">
    <source>
        <dbReference type="Proteomes" id="UP000010473"/>
    </source>
</evidence>
<keyword evidence="2" id="KW-1185">Reference proteome</keyword>
<dbReference type="AlphaFoldDB" id="K9Y2J7"/>
<protein>
    <submittedName>
        <fullName evidence="1">Uncharacterized protein</fullName>
    </submittedName>
</protein>